<keyword evidence="2" id="KW-1185">Reference proteome</keyword>
<gene>
    <name evidence="1" type="ORF">NDK43_26555</name>
</gene>
<evidence type="ECO:0000313" key="1">
    <source>
        <dbReference type="EMBL" id="MCM2535268.1"/>
    </source>
</evidence>
<evidence type="ECO:0000313" key="2">
    <source>
        <dbReference type="Proteomes" id="UP001523262"/>
    </source>
</evidence>
<dbReference type="EMBL" id="JAMQCR010000002">
    <property type="protein sequence ID" value="MCM2535268.1"/>
    <property type="molecule type" value="Genomic_DNA"/>
</dbReference>
<accession>A0ABT0WIA3</accession>
<evidence type="ECO:0008006" key="3">
    <source>
        <dbReference type="Google" id="ProtNLM"/>
    </source>
</evidence>
<name>A0ABT0WIA3_9BACI</name>
<proteinExistence type="predicted"/>
<sequence length="52" mass="6382">MRYKIRVFHINTNEETIILNEVFESKKATENAIRKFRTMYPDKYDYVKVPIK</sequence>
<organism evidence="1 2">
    <name type="scientific">Neobacillus pocheonensis</name>
    <dbReference type="NCBI Taxonomy" id="363869"/>
    <lineage>
        <taxon>Bacteria</taxon>
        <taxon>Bacillati</taxon>
        <taxon>Bacillota</taxon>
        <taxon>Bacilli</taxon>
        <taxon>Bacillales</taxon>
        <taxon>Bacillaceae</taxon>
        <taxon>Neobacillus</taxon>
    </lineage>
</organism>
<protein>
    <recommendedName>
        <fullName evidence="3">Phage protein</fullName>
    </recommendedName>
</protein>
<reference evidence="1 2" key="1">
    <citation type="submission" date="2022-06" db="EMBL/GenBank/DDBJ databases">
        <authorList>
            <person name="Jeon C.O."/>
        </authorList>
    </citation>
    <scope>NUCLEOTIDE SEQUENCE [LARGE SCALE GENOMIC DNA]</scope>
    <source>
        <strain evidence="1 2">KCTC 13943</strain>
    </source>
</reference>
<dbReference type="Proteomes" id="UP001523262">
    <property type="component" value="Unassembled WGS sequence"/>
</dbReference>
<comment type="caution">
    <text evidence="1">The sequence shown here is derived from an EMBL/GenBank/DDBJ whole genome shotgun (WGS) entry which is preliminary data.</text>
</comment>